<keyword evidence="1" id="KW-0255">Endonuclease</keyword>
<keyword evidence="1" id="KW-0540">Nuclease</keyword>
<keyword evidence="1" id="KW-0378">Hydrolase</keyword>
<dbReference type="EC" id="3.2.2.-" evidence="1"/>
<dbReference type="EC" id="4.2.99.18" evidence="1"/>
<protein>
    <submittedName>
        <fullName evidence="1">Endonuclease-8</fullName>
        <ecNumber evidence="1">3.2.2.-</ecNumber>
        <ecNumber evidence="1">4.2.99.18</ecNumber>
    </submittedName>
</protein>
<comment type="caution">
    <text evidence="1">The sequence shown here is derived from an EMBL/GenBank/DDBJ whole genome shotgun (WGS) entry which is preliminary data.</text>
</comment>
<reference evidence="1" key="1">
    <citation type="submission" date="2023-07" db="EMBL/GenBank/DDBJ databases">
        <title>Sorghum-associated microbial communities from plants grown in Nebraska, USA.</title>
        <authorList>
            <person name="Schachtman D."/>
        </authorList>
    </citation>
    <scope>NUCLEOTIDE SEQUENCE</scope>
    <source>
        <strain evidence="1">2697</strain>
    </source>
</reference>
<keyword evidence="1" id="KW-0326">Glycosidase</keyword>
<evidence type="ECO:0000313" key="1">
    <source>
        <dbReference type="EMBL" id="MDR6784974.1"/>
    </source>
</evidence>
<keyword evidence="2" id="KW-1185">Reference proteome</keyword>
<keyword evidence="1" id="KW-0456">Lyase</keyword>
<dbReference type="EMBL" id="JAVDTF010000003">
    <property type="protein sequence ID" value="MDR6784974.1"/>
    <property type="molecule type" value="Genomic_DNA"/>
</dbReference>
<dbReference type="Proteomes" id="UP001246858">
    <property type="component" value="Unassembled WGS sequence"/>
</dbReference>
<evidence type="ECO:0000313" key="2">
    <source>
        <dbReference type="Proteomes" id="UP001246858"/>
    </source>
</evidence>
<proteinExistence type="predicted"/>
<accession>A0ACC6L045</accession>
<sequence length="244" mass="28224">MPEGPSIVILKELIEAQHLKGQRVTAVTGNTKIDKERMLHQQVIDFKSWGKHFLICFEGFALRIHFLMFGSYRINERKEPPVRLGLAFENAELNFYTCALKYVEGDINASYDWSADVMAEEWDPKKALKKVRAKPEAFICDVLLDQDLFSGVGNIIKNEVLYRVGLHPLNQVENVPLAKLKLLIAAARDYSFDFLKWKKAYVLKKHWLVNTKKMCPLGHPLQKAHLGKTKRRTFFCLVCQKLYE</sequence>
<gene>
    <name evidence="1" type="ORF">J2X78_003548</name>
</gene>
<name>A0ACC6L045_9SPHI</name>
<organism evidence="1 2">
    <name type="scientific">Pedobacter africanus</name>
    <dbReference type="NCBI Taxonomy" id="151894"/>
    <lineage>
        <taxon>Bacteria</taxon>
        <taxon>Pseudomonadati</taxon>
        <taxon>Bacteroidota</taxon>
        <taxon>Sphingobacteriia</taxon>
        <taxon>Sphingobacteriales</taxon>
        <taxon>Sphingobacteriaceae</taxon>
        <taxon>Pedobacter</taxon>
    </lineage>
</organism>